<name>A0A2G9GC20_9LAMI</name>
<dbReference type="Proteomes" id="UP000231279">
    <property type="component" value="Unassembled WGS sequence"/>
</dbReference>
<keyword evidence="3" id="KW-1185">Reference proteome</keyword>
<dbReference type="AlphaFoldDB" id="A0A2G9GC20"/>
<dbReference type="InterPro" id="IPR001810">
    <property type="entry name" value="F-box_dom"/>
</dbReference>
<dbReference type="Pfam" id="PF00646">
    <property type="entry name" value="F-box"/>
    <property type="match status" value="1"/>
</dbReference>
<organism evidence="2 3">
    <name type="scientific">Handroanthus impetiginosus</name>
    <dbReference type="NCBI Taxonomy" id="429701"/>
    <lineage>
        <taxon>Eukaryota</taxon>
        <taxon>Viridiplantae</taxon>
        <taxon>Streptophyta</taxon>
        <taxon>Embryophyta</taxon>
        <taxon>Tracheophyta</taxon>
        <taxon>Spermatophyta</taxon>
        <taxon>Magnoliopsida</taxon>
        <taxon>eudicotyledons</taxon>
        <taxon>Gunneridae</taxon>
        <taxon>Pentapetalae</taxon>
        <taxon>asterids</taxon>
        <taxon>lamiids</taxon>
        <taxon>Lamiales</taxon>
        <taxon>Bignoniaceae</taxon>
        <taxon>Crescentiina</taxon>
        <taxon>Tabebuia alliance</taxon>
        <taxon>Handroanthus</taxon>
    </lineage>
</organism>
<dbReference type="PANTHER" id="PTHR34145">
    <property type="entry name" value="OS02G0105600 PROTEIN"/>
    <property type="match status" value="1"/>
</dbReference>
<dbReference type="InterPro" id="IPR032675">
    <property type="entry name" value="LRR_dom_sf"/>
</dbReference>
<gene>
    <name evidence="2" type="ORF">CDL12_24731</name>
</gene>
<accession>A0A2G9GC20</accession>
<dbReference type="SUPFAM" id="SSF81383">
    <property type="entry name" value="F-box domain"/>
    <property type="match status" value="1"/>
</dbReference>
<dbReference type="InterPro" id="IPR053772">
    <property type="entry name" value="At1g61320/At1g61330-like"/>
</dbReference>
<dbReference type="Pfam" id="PF23622">
    <property type="entry name" value="LRR_At1g61320_AtMIF1"/>
    <property type="match status" value="1"/>
</dbReference>
<evidence type="ECO:0000313" key="3">
    <source>
        <dbReference type="Proteomes" id="UP000231279"/>
    </source>
</evidence>
<dbReference type="OrthoDB" id="1277173at2759"/>
<dbReference type="PROSITE" id="PS50181">
    <property type="entry name" value="FBOX"/>
    <property type="match status" value="1"/>
</dbReference>
<dbReference type="PANTHER" id="PTHR34145:SF68">
    <property type="entry name" value="FBD DOMAIN-CONTAINING PROTEIN"/>
    <property type="match status" value="1"/>
</dbReference>
<dbReference type="CDD" id="cd22160">
    <property type="entry name" value="F-box_AtFBL13-like"/>
    <property type="match status" value="1"/>
</dbReference>
<evidence type="ECO:0000259" key="1">
    <source>
        <dbReference type="PROSITE" id="PS50181"/>
    </source>
</evidence>
<proteinExistence type="predicted"/>
<dbReference type="SMART" id="SM00256">
    <property type="entry name" value="FBOX"/>
    <property type="match status" value="1"/>
</dbReference>
<dbReference type="Gene3D" id="3.80.10.10">
    <property type="entry name" value="Ribonuclease Inhibitor"/>
    <property type="match status" value="1"/>
</dbReference>
<sequence length="491" mass="57479">MEVKSSYFVLCIYASFCLFRVFNSNFCRQLQCKEKICLSGRTSELPDRISELPDEILVSILSLLTLKEAARTSVLSRRWRYVWTFFDGNMYFNDDEWRTSVLSHRWRFLTKFFIGNMFRRINWPRFVSQANQIMKSHRGMSIKEFSVAFHDVSLVEDISQLIEFVAKTRAEKFTLFLGRKNNNFFNTFTRVGFKPPSMDWNLESLKLVILSRVNLIEQAVVNYFLSSCPNLEELVLSKVVGLSKLLVPSSCLRLKWLFVMSCNGLTKVDIFARSIERFHFWGNHHVDINVKELHQLRYIWFGDYGNTFRTHSEFTAHLYRIFPMCQVEKLGLNLSSRGEQLPLDTKIFGLPKLHLLQLIIAPCEHVEMLSWMYLLEVAPVLHTLNIVFDWENGFVGGLAMFDMHRMRLNRSIKAVRVEKFVGLPGVDIEVVKTVIKYAESLEKLIIAPLESTIRTKKWMNDCITQLCEKGLLRPRVELVIDWNRQNCFATL</sequence>
<dbReference type="EMBL" id="NKXS01005783">
    <property type="protein sequence ID" value="PIN02752.1"/>
    <property type="molecule type" value="Genomic_DNA"/>
</dbReference>
<protein>
    <recommendedName>
        <fullName evidence="1">F-box domain-containing protein</fullName>
    </recommendedName>
</protein>
<dbReference type="SUPFAM" id="SSF52047">
    <property type="entry name" value="RNI-like"/>
    <property type="match status" value="1"/>
</dbReference>
<reference evidence="3" key="1">
    <citation type="journal article" date="2018" name="Gigascience">
        <title>Genome assembly of the Pink Ipe (Handroanthus impetiginosus, Bignoniaceae), a highly valued, ecologically keystone Neotropical timber forest tree.</title>
        <authorList>
            <person name="Silva-Junior O.B."/>
            <person name="Grattapaglia D."/>
            <person name="Novaes E."/>
            <person name="Collevatti R.G."/>
        </authorList>
    </citation>
    <scope>NUCLEOTIDE SEQUENCE [LARGE SCALE GENOMIC DNA]</scope>
    <source>
        <strain evidence="3">cv. UFG-1</strain>
    </source>
</reference>
<dbReference type="InterPro" id="IPR053781">
    <property type="entry name" value="F-box_AtFBL13-like"/>
</dbReference>
<dbReference type="InterPro" id="IPR036047">
    <property type="entry name" value="F-box-like_dom_sf"/>
</dbReference>
<evidence type="ECO:0000313" key="2">
    <source>
        <dbReference type="EMBL" id="PIN02752.1"/>
    </source>
</evidence>
<feature type="domain" description="F-box" evidence="1">
    <location>
        <begin position="46"/>
        <end position="100"/>
    </location>
</feature>
<comment type="caution">
    <text evidence="2">The sequence shown here is derived from an EMBL/GenBank/DDBJ whole genome shotgun (WGS) entry which is preliminary data.</text>
</comment>
<dbReference type="InterPro" id="IPR055357">
    <property type="entry name" value="LRR_At1g61320_AtMIF1"/>
</dbReference>
<dbReference type="Gene3D" id="1.20.1280.50">
    <property type="match status" value="1"/>
</dbReference>